<evidence type="ECO:0000259" key="2">
    <source>
        <dbReference type="PROSITE" id="PS51762"/>
    </source>
</evidence>
<feature type="domain" description="GH16" evidence="2">
    <location>
        <begin position="25"/>
        <end position="295"/>
    </location>
</feature>
<gene>
    <name evidence="3" type="ORF">EOD41_11440</name>
</gene>
<dbReference type="PANTHER" id="PTHR10963">
    <property type="entry name" value="GLYCOSYL HYDROLASE-RELATED"/>
    <property type="match status" value="1"/>
</dbReference>
<organism evidence="3 4">
    <name type="scientific">Mucilaginibacter limnophilus</name>
    <dbReference type="NCBI Taxonomy" id="1932778"/>
    <lineage>
        <taxon>Bacteria</taxon>
        <taxon>Pseudomonadati</taxon>
        <taxon>Bacteroidota</taxon>
        <taxon>Sphingobacteriia</taxon>
        <taxon>Sphingobacteriales</taxon>
        <taxon>Sphingobacteriaceae</taxon>
        <taxon>Mucilaginibacter</taxon>
    </lineage>
</organism>
<dbReference type="Proteomes" id="UP000282759">
    <property type="component" value="Unassembled WGS sequence"/>
</dbReference>
<evidence type="ECO:0000313" key="4">
    <source>
        <dbReference type="Proteomes" id="UP000282759"/>
    </source>
</evidence>
<comment type="caution">
    <text evidence="3">The sequence shown here is derived from an EMBL/GenBank/DDBJ whole genome shotgun (WGS) entry which is preliminary data.</text>
</comment>
<dbReference type="Gene3D" id="2.60.120.200">
    <property type="match status" value="1"/>
</dbReference>
<dbReference type="OrthoDB" id="9809583at2"/>
<dbReference type="CDD" id="cd08023">
    <property type="entry name" value="GH16_laminarinase_like"/>
    <property type="match status" value="1"/>
</dbReference>
<accession>A0A3S2UNP9</accession>
<dbReference type="AlphaFoldDB" id="A0A3S2UNP9"/>
<dbReference type="GO" id="GO:0005975">
    <property type="term" value="P:carbohydrate metabolic process"/>
    <property type="evidence" value="ECO:0007669"/>
    <property type="project" value="InterPro"/>
</dbReference>
<dbReference type="SUPFAM" id="SSF49899">
    <property type="entry name" value="Concanavalin A-like lectins/glucanases"/>
    <property type="match status" value="1"/>
</dbReference>
<protein>
    <submittedName>
        <fullName evidence="3">Glycoside hydrolase family 16 protein</fullName>
    </submittedName>
</protein>
<evidence type="ECO:0000313" key="3">
    <source>
        <dbReference type="EMBL" id="RVU00608.1"/>
    </source>
</evidence>
<dbReference type="Pfam" id="PF00722">
    <property type="entry name" value="Glyco_hydro_16"/>
    <property type="match status" value="1"/>
</dbReference>
<dbReference type="EMBL" id="SACK01000004">
    <property type="protein sequence ID" value="RVU00608.1"/>
    <property type="molecule type" value="Genomic_DNA"/>
</dbReference>
<dbReference type="GO" id="GO:0004553">
    <property type="term" value="F:hydrolase activity, hydrolyzing O-glycosyl compounds"/>
    <property type="evidence" value="ECO:0007669"/>
    <property type="project" value="InterPro"/>
</dbReference>
<proteinExistence type="inferred from homology"/>
<dbReference type="PROSITE" id="PS51762">
    <property type="entry name" value="GH16_2"/>
    <property type="match status" value="1"/>
</dbReference>
<sequence>MRINTLLWLTVLPVLFSACSKDAKHEKPKPVTPDENAGYELNEQSLTTLGYTKIFEEDFSAGLDKWDIWEGGAYNNELQHYQSGNLVVDNGKLFITAKRETVTGNTLPGSADNKTFTYTSGRIESKESFTHTSSTQKIRVSARIKLPLGAGMWPAFWIYGDNWPTNGEIDILESLGRSNEYLTNYFYGRNPGVAQTDGSATVTTVTSGTDLTTQYHVYELIWAENTLTYLLDGKIVETKSATGKGGAYIPFMFGKQQRITLNLAVGGDIFGPDFDNSTIQTSTMYVDWVKVFTAE</sequence>
<name>A0A3S2UNP9_9SPHI</name>
<keyword evidence="3" id="KW-0378">Hydrolase</keyword>
<comment type="similarity">
    <text evidence="1">Belongs to the glycosyl hydrolase 16 family.</text>
</comment>
<dbReference type="PROSITE" id="PS51257">
    <property type="entry name" value="PROKAR_LIPOPROTEIN"/>
    <property type="match status" value="1"/>
</dbReference>
<evidence type="ECO:0000256" key="1">
    <source>
        <dbReference type="ARBA" id="ARBA00006865"/>
    </source>
</evidence>
<dbReference type="InterPro" id="IPR013320">
    <property type="entry name" value="ConA-like_dom_sf"/>
</dbReference>
<keyword evidence="4" id="KW-1185">Reference proteome</keyword>
<dbReference type="RefSeq" id="WP_127704948.1">
    <property type="nucleotide sequence ID" value="NZ_SACK01000004.1"/>
</dbReference>
<dbReference type="InterPro" id="IPR050546">
    <property type="entry name" value="Glycosyl_Hydrlase_16"/>
</dbReference>
<reference evidence="3 4" key="1">
    <citation type="submission" date="2019-01" db="EMBL/GenBank/DDBJ databases">
        <authorList>
            <person name="Chen W.-M."/>
        </authorList>
    </citation>
    <scope>NUCLEOTIDE SEQUENCE [LARGE SCALE GENOMIC DNA]</scope>
    <source>
        <strain evidence="3 4">YBJ-36</strain>
    </source>
</reference>
<dbReference type="InterPro" id="IPR000757">
    <property type="entry name" value="Beta-glucanase-like"/>
</dbReference>
<dbReference type="PANTHER" id="PTHR10963:SF55">
    <property type="entry name" value="GLYCOSIDE HYDROLASE FAMILY 16 PROTEIN"/>
    <property type="match status" value="1"/>
</dbReference>